<evidence type="ECO:0000256" key="1">
    <source>
        <dbReference type="SAM" id="MobiDB-lite"/>
    </source>
</evidence>
<evidence type="ECO:0000313" key="3">
    <source>
        <dbReference type="Proteomes" id="UP000314294"/>
    </source>
</evidence>
<proteinExistence type="predicted"/>
<name>A0A4Z2FH91_9TELE</name>
<accession>A0A4Z2FH91</accession>
<protein>
    <submittedName>
        <fullName evidence="2">Uncharacterized protein</fullName>
    </submittedName>
</protein>
<reference evidence="2 3" key="1">
    <citation type="submission" date="2019-03" db="EMBL/GenBank/DDBJ databases">
        <title>First draft genome of Liparis tanakae, snailfish: a comprehensive survey of snailfish specific genes.</title>
        <authorList>
            <person name="Kim W."/>
            <person name="Song I."/>
            <person name="Jeong J.-H."/>
            <person name="Kim D."/>
            <person name="Kim S."/>
            <person name="Ryu S."/>
            <person name="Song J.Y."/>
            <person name="Lee S.K."/>
        </authorList>
    </citation>
    <scope>NUCLEOTIDE SEQUENCE [LARGE SCALE GENOMIC DNA]</scope>
    <source>
        <tissue evidence="2">Muscle</tissue>
    </source>
</reference>
<sequence length="74" mass="7931">MLIEGSFKLLYFIEEDAPDDVPHHGLGEADQRSEVISDTSHFSVTTLYAKTNAAPKVSSRRADGTHVGASLGVS</sequence>
<feature type="region of interest" description="Disordered" evidence="1">
    <location>
        <begin position="55"/>
        <end position="74"/>
    </location>
</feature>
<organism evidence="2 3">
    <name type="scientific">Liparis tanakae</name>
    <name type="common">Tanaka's snailfish</name>
    <dbReference type="NCBI Taxonomy" id="230148"/>
    <lineage>
        <taxon>Eukaryota</taxon>
        <taxon>Metazoa</taxon>
        <taxon>Chordata</taxon>
        <taxon>Craniata</taxon>
        <taxon>Vertebrata</taxon>
        <taxon>Euteleostomi</taxon>
        <taxon>Actinopterygii</taxon>
        <taxon>Neopterygii</taxon>
        <taxon>Teleostei</taxon>
        <taxon>Neoteleostei</taxon>
        <taxon>Acanthomorphata</taxon>
        <taxon>Eupercaria</taxon>
        <taxon>Perciformes</taxon>
        <taxon>Cottioidei</taxon>
        <taxon>Cottales</taxon>
        <taxon>Liparidae</taxon>
        <taxon>Liparis</taxon>
    </lineage>
</organism>
<keyword evidence="3" id="KW-1185">Reference proteome</keyword>
<dbReference type="Proteomes" id="UP000314294">
    <property type="component" value="Unassembled WGS sequence"/>
</dbReference>
<dbReference type="AlphaFoldDB" id="A0A4Z2FH91"/>
<dbReference type="EMBL" id="SRLO01001177">
    <property type="protein sequence ID" value="TNN40578.1"/>
    <property type="molecule type" value="Genomic_DNA"/>
</dbReference>
<gene>
    <name evidence="2" type="ORF">EYF80_049259</name>
</gene>
<comment type="caution">
    <text evidence="2">The sequence shown here is derived from an EMBL/GenBank/DDBJ whole genome shotgun (WGS) entry which is preliminary data.</text>
</comment>
<evidence type="ECO:0000313" key="2">
    <source>
        <dbReference type="EMBL" id="TNN40578.1"/>
    </source>
</evidence>